<keyword evidence="10 14" id="KW-0407">Ion channel</keyword>
<dbReference type="Gene3D" id="1.10.287.70">
    <property type="match status" value="1"/>
</dbReference>
<dbReference type="EMBL" id="SJPJ01000001">
    <property type="protein sequence ID" value="TWT79872.1"/>
    <property type="molecule type" value="Genomic_DNA"/>
</dbReference>
<feature type="transmembrane region" description="Helical" evidence="12">
    <location>
        <begin position="238"/>
        <end position="260"/>
    </location>
</feature>
<comment type="caution">
    <text evidence="14">The sequence shown here is derived from an EMBL/GenBank/DDBJ whole genome shotgun (WGS) entry which is preliminary data.</text>
</comment>
<keyword evidence="2" id="KW-0813">Transport</keyword>
<dbReference type="Proteomes" id="UP000315010">
    <property type="component" value="Unassembled WGS sequence"/>
</dbReference>
<dbReference type="PANTHER" id="PTHR11537">
    <property type="entry name" value="VOLTAGE-GATED POTASSIUM CHANNEL"/>
    <property type="match status" value="1"/>
</dbReference>
<feature type="domain" description="Ion transport" evidence="13">
    <location>
        <begin position="43"/>
        <end position="256"/>
    </location>
</feature>
<sequence length="301" mass="33950">MTPSKPTPAAERRRQNQRPEGPPWRQQMYDVIFEADTPAGYGFDIGLLVAIITSIVLFSLETVEGYEDAVWIKNGEWFLTILFSIEYVLRLICSRHSFRYALSFWGIIDLFSVLPSYLAFFIGDSSRSLMILRSVRLLRVFRVMKLWRMMNEADELSTAIWRARNKIVVFLTVVLVAVTISGSLMYHVETLMTNVDEQKKNDTESDFTSIPQAMYWATVTMTTVGYGDVVPKTVIGKMISAALILLGYSLIIVPTGFVSAEILGGKAVGKEPDFMCDVCEATGHPVDAHYCYRCGARMHHA</sequence>
<comment type="subcellular location">
    <subcellularLocation>
        <location evidence="1">Membrane</location>
        <topology evidence="1">Multi-pass membrane protein</topology>
    </subcellularLocation>
</comment>
<dbReference type="RefSeq" id="WP_146394996.1">
    <property type="nucleotide sequence ID" value="NZ_SJPJ01000001.1"/>
</dbReference>
<evidence type="ECO:0000256" key="11">
    <source>
        <dbReference type="SAM" id="MobiDB-lite"/>
    </source>
</evidence>
<dbReference type="InterPro" id="IPR028325">
    <property type="entry name" value="VG_K_chnl"/>
</dbReference>
<keyword evidence="5" id="KW-0631">Potassium channel</keyword>
<feature type="transmembrane region" description="Helical" evidence="12">
    <location>
        <begin position="100"/>
        <end position="122"/>
    </location>
</feature>
<protein>
    <submittedName>
        <fullName evidence="14">Cyclic nucleotide-gated potassium channel</fullName>
    </submittedName>
</protein>
<feature type="transmembrane region" description="Helical" evidence="12">
    <location>
        <begin position="167"/>
        <end position="188"/>
    </location>
</feature>
<dbReference type="GO" id="GO:0005249">
    <property type="term" value="F:voltage-gated potassium channel activity"/>
    <property type="evidence" value="ECO:0007669"/>
    <property type="project" value="InterPro"/>
</dbReference>
<evidence type="ECO:0000313" key="15">
    <source>
        <dbReference type="Proteomes" id="UP000315010"/>
    </source>
</evidence>
<evidence type="ECO:0000256" key="3">
    <source>
        <dbReference type="ARBA" id="ARBA00022538"/>
    </source>
</evidence>
<keyword evidence="6" id="KW-0630">Potassium</keyword>
<dbReference type="GO" id="GO:0001508">
    <property type="term" value="P:action potential"/>
    <property type="evidence" value="ECO:0007669"/>
    <property type="project" value="TreeGrafter"/>
</dbReference>
<keyword evidence="8" id="KW-0406">Ion transport</keyword>
<evidence type="ECO:0000256" key="12">
    <source>
        <dbReference type="SAM" id="Phobius"/>
    </source>
</evidence>
<dbReference type="PANTHER" id="PTHR11537:SF254">
    <property type="entry name" value="POTASSIUM VOLTAGE-GATED CHANNEL PROTEIN SHAB"/>
    <property type="match status" value="1"/>
</dbReference>
<keyword evidence="4 12" id="KW-0812">Transmembrane</keyword>
<keyword evidence="9 12" id="KW-0472">Membrane</keyword>
<dbReference type="InterPro" id="IPR005821">
    <property type="entry name" value="Ion_trans_dom"/>
</dbReference>
<keyword evidence="3" id="KW-0633">Potassium transport</keyword>
<evidence type="ECO:0000256" key="6">
    <source>
        <dbReference type="ARBA" id="ARBA00022958"/>
    </source>
</evidence>
<dbReference type="PRINTS" id="PR00169">
    <property type="entry name" value="KCHANNEL"/>
</dbReference>
<proteinExistence type="predicted"/>
<feature type="transmembrane region" description="Helical" evidence="12">
    <location>
        <begin position="41"/>
        <end position="60"/>
    </location>
</feature>
<reference evidence="14 15" key="1">
    <citation type="submission" date="2019-02" db="EMBL/GenBank/DDBJ databases">
        <title>Deep-cultivation of Planctomycetes and their phenomic and genomic characterization uncovers novel biology.</title>
        <authorList>
            <person name="Wiegand S."/>
            <person name="Jogler M."/>
            <person name="Boedeker C."/>
            <person name="Pinto D."/>
            <person name="Vollmers J."/>
            <person name="Rivas-Marin E."/>
            <person name="Kohn T."/>
            <person name="Peeters S.H."/>
            <person name="Heuer A."/>
            <person name="Rast P."/>
            <person name="Oberbeckmann S."/>
            <person name="Bunk B."/>
            <person name="Jeske O."/>
            <person name="Meyerdierks A."/>
            <person name="Storesund J.E."/>
            <person name="Kallscheuer N."/>
            <person name="Luecker S."/>
            <person name="Lage O.M."/>
            <person name="Pohl T."/>
            <person name="Merkel B.J."/>
            <person name="Hornburger P."/>
            <person name="Mueller R.-W."/>
            <person name="Bruemmer F."/>
            <person name="Labrenz M."/>
            <person name="Spormann A.M."/>
            <person name="Op Den Camp H."/>
            <person name="Overmann J."/>
            <person name="Amann R."/>
            <person name="Jetten M.S.M."/>
            <person name="Mascher T."/>
            <person name="Medema M.H."/>
            <person name="Devos D.P."/>
            <person name="Kaster A.-K."/>
            <person name="Ovreas L."/>
            <person name="Rohde M."/>
            <person name="Galperin M.Y."/>
            <person name="Jogler C."/>
        </authorList>
    </citation>
    <scope>NUCLEOTIDE SEQUENCE [LARGE SCALE GENOMIC DNA]</scope>
    <source>
        <strain evidence="14 15">CA13</strain>
    </source>
</reference>
<keyword evidence="15" id="KW-1185">Reference proteome</keyword>
<evidence type="ECO:0000256" key="7">
    <source>
        <dbReference type="ARBA" id="ARBA00022989"/>
    </source>
</evidence>
<evidence type="ECO:0000313" key="14">
    <source>
        <dbReference type="EMBL" id="TWT79872.1"/>
    </source>
</evidence>
<dbReference type="SUPFAM" id="SSF81324">
    <property type="entry name" value="Voltage-gated potassium channels"/>
    <property type="match status" value="1"/>
</dbReference>
<feature type="transmembrane region" description="Helical" evidence="12">
    <location>
        <begin position="75"/>
        <end position="93"/>
    </location>
</feature>
<name>A0A5C5YXV7_9BACT</name>
<evidence type="ECO:0000256" key="10">
    <source>
        <dbReference type="ARBA" id="ARBA00023303"/>
    </source>
</evidence>
<evidence type="ECO:0000256" key="4">
    <source>
        <dbReference type="ARBA" id="ARBA00022692"/>
    </source>
</evidence>
<dbReference type="Pfam" id="PF00520">
    <property type="entry name" value="Ion_trans"/>
    <property type="match status" value="1"/>
</dbReference>
<evidence type="ECO:0000259" key="13">
    <source>
        <dbReference type="Pfam" id="PF00520"/>
    </source>
</evidence>
<dbReference type="GO" id="GO:0008076">
    <property type="term" value="C:voltage-gated potassium channel complex"/>
    <property type="evidence" value="ECO:0007669"/>
    <property type="project" value="InterPro"/>
</dbReference>
<gene>
    <name evidence="14" type="ORF">CA13_12790</name>
</gene>
<evidence type="ECO:0000256" key="8">
    <source>
        <dbReference type="ARBA" id="ARBA00023065"/>
    </source>
</evidence>
<dbReference type="AlphaFoldDB" id="A0A5C5YXV7"/>
<evidence type="ECO:0000256" key="2">
    <source>
        <dbReference type="ARBA" id="ARBA00022448"/>
    </source>
</evidence>
<feature type="region of interest" description="Disordered" evidence="11">
    <location>
        <begin position="1"/>
        <end position="23"/>
    </location>
</feature>
<evidence type="ECO:0000256" key="9">
    <source>
        <dbReference type="ARBA" id="ARBA00023136"/>
    </source>
</evidence>
<keyword evidence="7 12" id="KW-1133">Transmembrane helix</keyword>
<dbReference type="OrthoDB" id="9810759at2"/>
<evidence type="ECO:0000256" key="5">
    <source>
        <dbReference type="ARBA" id="ARBA00022826"/>
    </source>
</evidence>
<evidence type="ECO:0000256" key="1">
    <source>
        <dbReference type="ARBA" id="ARBA00004141"/>
    </source>
</evidence>
<accession>A0A5C5YXV7</accession>
<organism evidence="14 15">
    <name type="scientific">Novipirellula herctigrandis</name>
    <dbReference type="NCBI Taxonomy" id="2527986"/>
    <lineage>
        <taxon>Bacteria</taxon>
        <taxon>Pseudomonadati</taxon>
        <taxon>Planctomycetota</taxon>
        <taxon>Planctomycetia</taxon>
        <taxon>Pirellulales</taxon>
        <taxon>Pirellulaceae</taxon>
        <taxon>Novipirellula</taxon>
    </lineage>
</organism>